<dbReference type="GO" id="GO:0005886">
    <property type="term" value="C:plasma membrane"/>
    <property type="evidence" value="ECO:0007669"/>
    <property type="project" value="UniProtKB-SubCell"/>
</dbReference>
<reference evidence="9" key="1">
    <citation type="submission" date="2020-05" db="EMBL/GenBank/DDBJ databases">
        <authorList>
            <person name="Chiriac C."/>
            <person name="Salcher M."/>
            <person name="Ghai R."/>
            <person name="Kavagutti S V."/>
        </authorList>
    </citation>
    <scope>NUCLEOTIDE SEQUENCE</scope>
</reference>
<evidence type="ECO:0000256" key="3">
    <source>
        <dbReference type="ARBA" id="ARBA00022692"/>
    </source>
</evidence>
<dbReference type="NCBIfam" id="TIGR01695">
    <property type="entry name" value="murJ_mviN"/>
    <property type="match status" value="1"/>
</dbReference>
<evidence type="ECO:0000256" key="1">
    <source>
        <dbReference type="ARBA" id="ARBA00004651"/>
    </source>
</evidence>
<dbReference type="PRINTS" id="PR01806">
    <property type="entry name" value="VIRFACTRMVIN"/>
</dbReference>
<keyword evidence="4" id="KW-0133">Cell shape</keyword>
<dbReference type="GO" id="GO:0008360">
    <property type="term" value="P:regulation of cell shape"/>
    <property type="evidence" value="ECO:0007669"/>
    <property type="project" value="UniProtKB-KW"/>
</dbReference>
<comment type="subcellular location">
    <subcellularLocation>
        <location evidence="1">Cell membrane</location>
        <topology evidence="1">Multi-pass membrane protein</topology>
    </subcellularLocation>
</comment>
<evidence type="ECO:0000256" key="2">
    <source>
        <dbReference type="ARBA" id="ARBA00022475"/>
    </source>
</evidence>
<feature type="transmembrane region" description="Helical" evidence="8">
    <location>
        <begin position="52"/>
        <end position="70"/>
    </location>
</feature>
<dbReference type="InterPro" id="IPR051050">
    <property type="entry name" value="Lipid_II_flippase_MurJ/MviN"/>
</dbReference>
<keyword evidence="5" id="KW-0573">Peptidoglycan synthesis</keyword>
<keyword evidence="3 8" id="KW-0812">Transmembrane</keyword>
<dbReference type="CDD" id="cd13123">
    <property type="entry name" value="MATE_MurJ_like"/>
    <property type="match status" value="1"/>
</dbReference>
<evidence type="ECO:0000256" key="5">
    <source>
        <dbReference type="ARBA" id="ARBA00022984"/>
    </source>
</evidence>
<evidence type="ECO:0000256" key="4">
    <source>
        <dbReference type="ARBA" id="ARBA00022960"/>
    </source>
</evidence>
<feature type="transmembrane region" description="Helical" evidence="8">
    <location>
        <begin position="197"/>
        <end position="219"/>
    </location>
</feature>
<feature type="transmembrane region" description="Helical" evidence="8">
    <location>
        <begin position="240"/>
        <end position="265"/>
    </location>
</feature>
<proteinExistence type="predicted"/>
<feature type="transmembrane region" description="Helical" evidence="8">
    <location>
        <begin position="121"/>
        <end position="141"/>
    </location>
</feature>
<feature type="transmembrane region" description="Helical" evidence="8">
    <location>
        <begin position="277"/>
        <end position="308"/>
    </location>
</feature>
<keyword evidence="7 8" id="KW-0472">Membrane</keyword>
<dbReference type="Pfam" id="PF03023">
    <property type="entry name" value="MurJ"/>
    <property type="match status" value="1"/>
</dbReference>
<accession>A0A6J6JNR4</accession>
<feature type="transmembrane region" description="Helical" evidence="8">
    <location>
        <begin position="7"/>
        <end position="32"/>
    </location>
</feature>
<protein>
    <submittedName>
        <fullName evidence="9">Unannotated protein</fullName>
    </submittedName>
</protein>
<feature type="transmembrane region" description="Helical" evidence="8">
    <location>
        <begin position="364"/>
        <end position="385"/>
    </location>
</feature>
<keyword evidence="2" id="KW-1003">Cell membrane</keyword>
<feature type="transmembrane region" description="Helical" evidence="8">
    <location>
        <begin position="468"/>
        <end position="489"/>
    </location>
</feature>
<gene>
    <name evidence="9" type="ORF">UFOPK2032_01028</name>
</gene>
<dbReference type="InterPro" id="IPR004268">
    <property type="entry name" value="MurJ"/>
</dbReference>
<evidence type="ECO:0000256" key="6">
    <source>
        <dbReference type="ARBA" id="ARBA00022989"/>
    </source>
</evidence>
<feature type="transmembrane region" description="Helical" evidence="8">
    <location>
        <begin position="495"/>
        <end position="520"/>
    </location>
</feature>
<dbReference type="GO" id="GO:0034204">
    <property type="term" value="P:lipid translocation"/>
    <property type="evidence" value="ECO:0007669"/>
    <property type="project" value="TreeGrafter"/>
</dbReference>
<evidence type="ECO:0000256" key="8">
    <source>
        <dbReference type="SAM" id="Phobius"/>
    </source>
</evidence>
<dbReference type="GO" id="GO:0015648">
    <property type="term" value="F:lipid-linked peptidoglycan transporter activity"/>
    <property type="evidence" value="ECO:0007669"/>
    <property type="project" value="TreeGrafter"/>
</dbReference>
<sequence length="542" mass="57663">MGVARSSIIMASGTIASRILGFIRTVVLALTIGVTTDAADAFGVANQLPNNVYAIIAGGVLSAVLVPQIVKARSHKDDGHGYIDRLLTLAITVFAVVTVAATLAAPFLVSIYTTGWSPAQLALATAFAYWCLPQLFFYGLYSMLGEVLNARSAFGPYMWAPVLNNLVGLIGLVSFLLIFGADPTGTRAVEDWTGSQIAVLGGSATVGVIAQALILFFAWRRIGINFSFNFSWRGVGLRPAIKAAGWSLAMVLVSQIGGLVQTFVASRAVSDRGEGPAIASIAAMAIAWLIFMLPHSVVTVSIATAYFTKMSEHVQANRIDLMKVDLRSALRIVVLVNVFSSLALIILSLPVARVFVGEFDSTVALGNVLFATMFGLIPFGMVFMFQRAFYALEDTRTPFVFTSVQISFHIAGSVYLFFNMESQFLVMSLAGLTSVTILIQALTAYLLLRRRIGRVGAPTKGQALTLRVIIAGVVTAVVGFAMILALGGIRQGSFAISTIAGAVGVIFTTGIAMLGSYVLILKLLRVPEIDTALQGIAGILRR</sequence>
<dbReference type="AlphaFoldDB" id="A0A6J6JNR4"/>
<evidence type="ECO:0000256" key="7">
    <source>
        <dbReference type="ARBA" id="ARBA00023136"/>
    </source>
</evidence>
<name>A0A6J6JNR4_9ZZZZ</name>
<dbReference type="PANTHER" id="PTHR47019">
    <property type="entry name" value="LIPID II FLIPPASE MURJ"/>
    <property type="match status" value="1"/>
</dbReference>
<dbReference type="PANTHER" id="PTHR47019:SF1">
    <property type="entry name" value="LIPID II FLIPPASE MURJ"/>
    <property type="match status" value="1"/>
</dbReference>
<dbReference type="EMBL" id="CAEZVM010000051">
    <property type="protein sequence ID" value="CAB4637429.1"/>
    <property type="molecule type" value="Genomic_DNA"/>
</dbReference>
<feature type="transmembrane region" description="Helical" evidence="8">
    <location>
        <begin position="424"/>
        <end position="448"/>
    </location>
</feature>
<dbReference type="GO" id="GO:0009252">
    <property type="term" value="P:peptidoglycan biosynthetic process"/>
    <property type="evidence" value="ECO:0007669"/>
    <property type="project" value="UniProtKB-KW"/>
</dbReference>
<feature type="transmembrane region" description="Helical" evidence="8">
    <location>
        <begin position="397"/>
        <end position="418"/>
    </location>
</feature>
<feature type="transmembrane region" description="Helical" evidence="8">
    <location>
        <begin position="82"/>
        <end position="109"/>
    </location>
</feature>
<keyword evidence="6 8" id="KW-1133">Transmembrane helix</keyword>
<organism evidence="9">
    <name type="scientific">freshwater metagenome</name>
    <dbReference type="NCBI Taxonomy" id="449393"/>
    <lineage>
        <taxon>unclassified sequences</taxon>
        <taxon>metagenomes</taxon>
        <taxon>ecological metagenomes</taxon>
    </lineage>
</organism>
<feature type="transmembrane region" description="Helical" evidence="8">
    <location>
        <begin position="329"/>
        <end position="352"/>
    </location>
</feature>
<evidence type="ECO:0000313" key="9">
    <source>
        <dbReference type="EMBL" id="CAB4637429.1"/>
    </source>
</evidence>
<feature type="transmembrane region" description="Helical" evidence="8">
    <location>
        <begin position="162"/>
        <end position="181"/>
    </location>
</feature>